<keyword evidence="2" id="KW-1185">Reference proteome</keyword>
<dbReference type="RefSeq" id="WP_249294600.1">
    <property type="nucleotide sequence ID" value="NZ_JACRSV010000001.1"/>
</dbReference>
<evidence type="ECO:0000313" key="2">
    <source>
        <dbReference type="Proteomes" id="UP000610760"/>
    </source>
</evidence>
<comment type="caution">
    <text evidence="1">The sequence shown here is derived from an EMBL/GenBank/DDBJ whole genome shotgun (WGS) entry which is preliminary data.</text>
</comment>
<dbReference type="AlphaFoldDB" id="A0A926E3R1"/>
<proteinExistence type="predicted"/>
<organism evidence="1 2">
    <name type="scientific">Fumia xinanensis</name>
    <dbReference type="NCBI Taxonomy" id="2763659"/>
    <lineage>
        <taxon>Bacteria</taxon>
        <taxon>Bacillati</taxon>
        <taxon>Bacillota</taxon>
        <taxon>Clostridia</taxon>
        <taxon>Eubacteriales</taxon>
        <taxon>Oscillospiraceae</taxon>
        <taxon>Fumia</taxon>
    </lineage>
</organism>
<dbReference type="Proteomes" id="UP000610760">
    <property type="component" value="Unassembled WGS sequence"/>
</dbReference>
<gene>
    <name evidence="1" type="ORF">H8710_06315</name>
</gene>
<reference evidence="1" key="1">
    <citation type="submission" date="2020-08" db="EMBL/GenBank/DDBJ databases">
        <title>Genome public.</title>
        <authorList>
            <person name="Liu C."/>
            <person name="Sun Q."/>
        </authorList>
    </citation>
    <scope>NUCLEOTIDE SEQUENCE</scope>
    <source>
        <strain evidence="1">NSJ-33</strain>
    </source>
</reference>
<evidence type="ECO:0000313" key="1">
    <source>
        <dbReference type="EMBL" id="MBC8559687.1"/>
    </source>
</evidence>
<protein>
    <submittedName>
        <fullName evidence="1">Uncharacterized protein</fullName>
    </submittedName>
</protein>
<accession>A0A926E3R1</accession>
<name>A0A926E3R1_9FIRM</name>
<dbReference type="EMBL" id="JACRSV010000001">
    <property type="protein sequence ID" value="MBC8559687.1"/>
    <property type="molecule type" value="Genomic_DNA"/>
</dbReference>
<sequence length="97" mass="12020">MRDRYKDMWEQVREREGSSDALEQMLDGIYEEANESFRFTGCCRQLESDRNSLLAWRCPTWYKKRKIDELEREFQREKERFLCKYTVMRYLELTGKL</sequence>